<dbReference type="Proteomes" id="UP000274756">
    <property type="component" value="Unassembled WGS sequence"/>
</dbReference>
<reference evidence="1 3" key="2">
    <citation type="submission" date="2018-11" db="EMBL/GenBank/DDBJ databases">
        <authorList>
            <consortium name="Pathogen Informatics"/>
        </authorList>
    </citation>
    <scope>NUCLEOTIDE SEQUENCE [LARGE SCALE GENOMIC DNA]</scope>
</reference>
<evidence type="ECO:0000313" key="2">
    <source>
        <dbReference type="Proteomes" id="UP000038040"/>
    </source>
</evidence>
<dbReference type="AlphaFoldDB" id="A0A0N4URY8"/>
<gene>
    <name evidence="1" type="ORF">DME_LOCUS4219</name>
</gene>
<dbReference type="EMBL" id="UYYG01000422">
    <property type="protein sequence ID" value="VDN54246.1"/>
    <property type="molecule type" value="Genomic_DNA"/>
</dbReference>
<organism evidence="2 4">
    <name type="scientific">Dracunculus medinensis</name>
    <name type="common">Guinea worm</name>
    <dbReference type="NCBI Taxonomy" id="318479"/>
    <lineage>
        <taxon>Eukaryota</taxon>
        <taxon>Metazoa</taxon>
        <taxon>Ecdysozoa</taxon>
        <taxon>Nematoda</taxon>
        <taxon>Chromadorea</taxon>
        <taxon>Rhabditida</taxon>
        <taxon>Spirurina</taxon>
        <taxon>Dracunculoidea</taxon>
        <taxon>Dracunculidae</taxon>
        <taxon>Dracunculus</taxon>
    </lineage>
</organism>
<sequence length="83" mass="9279">MRSDLGRCEIQRKSGEKLEVARKMENFNILDYAASIKYLKITIKTIYDKSFDANYVLVESAILESGMADHGVQACAVDMLNSG</sequence>
<reference evidence="4" key="1">
    <citation type="submission" date="2017-02" db="UniProtKB">
        <authorList>
            <consortium name="WormBaseParasite"/>
        </authorList>
    </citation>
    <scope>IDENTIFICATION</scope>
</reference>
<accession>A0A0N4URY8</accession>
<keyword evidence="3" id="KW-1185">Reference proteome</keyword>
<dbReference type="WBParaSite" id="DME_0001082001-mRNA-1">
    <property type="protein sequence ID" value="DME_0001082001-mRNA-1"/>
    <property type="gene ID" value="DME_0001082001"/>
</dbReference>
<dbReference type="Proteomes" id="UP000038040">
    <property type="component" value="Unplaced"/>
</dbReference>
<proteinExistence type="predicted"/>
<evidence type="ECO:0000313" key="3">
    <source>
        <dbReference type="Proteomes" id="UP000274756"/>
    </source>
</evidence>
<evidence type="ECO:0000313" key="1">
    <source>
        <dbReference type="EMBL" id="VDN54246.1"/>
    </source>
</evidence>
<name>A0A0N4URY8_DRAME</name>
<evidence type="ECO:0000313" key="4">
    <source>
        <dbReference type="WBParaSite" id="DME_0001082001-mRNA-1"/>
    </source>
</evidence>
<protein>
    <submittedName>
        <fullName evidence="4">Pentatricopeptide repeat-containing protein</fullName>
    </submittedName>
</protein>